<keyword evidence="13" id="KW-1185">Reference proteome</keyword>
<dbReference type="RefSeq" id="WP_083523116.1">
    <property type="nucleotide sequence ID" value="NZ_JALXSQ010000033.1"/>
</dbReference>
<organism evidence="12 13">
    <name type="scientific">Pseudoclavibacter albus</name>
    <dbReference type="NCBI Taxonomy" id="272241"/>
    <lineage>
        <taxon>Bacteria</taxon>
        <taxon>Bacillati</taxon>
        <taxon>Actinomycetota</taxon>
        <taxon>Actinomycetes</taxon>
        <taxon>Micrococcales</taxon>
        <taxon>Microbacteriaceae</taxon>
        <taxon>Pseudoclavibacter</taxon>
    </lineage>
</organism>
<dbReference type="Pfam" id="PF00589">
    <property type="entry name" value="Phage_integrase"/>
    <property type="match status" value="1"/>
</dbReference>
<comment type="caution">
    <text evidence="12">The sequence shown here is derived from an EMBL/GenBank/DDBJ whole genome shotgun (WGS) entry which is preliminary data.</text>
</comment>
<evidence type="ECO:0000256" key="3">
    <source>
        <dbReference type="ARBA" id="ARBA00022618"/>
    </source>
</evidence>
<gene>
    <name evidence="9" type="primary">xerC</name>
    <name evidence="12" type="ORF">M3D15_07960</name>
</gene>
<feature type="active site" evidence="9">
    <location>
        <position position="247"/>
    </location>
</feature>
<reference evidence="12 13" key="1">
    <citation type="submission" date="2022-04" db="EMBL/GenBank/DDBJ databases">
        <title>Human microbiome associated bacterial genomes.</title>
        <authorList>
            <person name="Sandstrom S."/>
            <person name="Salamzade R."/>
            <person name="Kalan L.R."/>
        </authorList>
    </citation>
    <scope>NUCLEOTIDE SEQUENCE [LARGE SCALE GENOMIC DNA]</scope>
    <source>
        <strain evidence="13">p3-SID1799</strain>
    </source>
</reference>
<evidence type="ECO:0000256" key="5">
    <source>
        <dbReference type="ARBA" id="ARBA00022908"/>
    </source>
</evidence>
<dbReference type="InterPro" id="IPR011010">
    <property type="entry name" value="DNA_brk_join_enz"/>
</dbReference>
<evidence type="ECO:0000256" key="8">
    <source>
        <dbReference type="ARBA" id="ARBA00023306"/>
    </source>
</evidence>
<dbReference type="InterPro" id="IPR002104">
    <property type="entry name" value="Integrase_catalytic"/>
</dbReference>
<dbReference type="Proteomes" id="UP001525379">
    <property type="component" value="Unassembled WGS sequence"/>
</dbReference>
<evidence type="ECO:0000313" key="12">
    <source>
        <dbReference type="EMBL" id="MCT2043264.1"/>
    </source>
</evidence>
<evidence type="ECO:0000256" key="2">
    <source>
        <dbReference type="ARBA" id="ARBA00022490"/>
    </source>
</evidence>
<feature type="domain" description="Core-binding (CB)" evidence="11">
    <location>
        <begin position="2"/>
        <end position="88"/>
    </location>
</feature>
<dbReference type="CDD" id="cd00798">
    <property type="entry name" value="INT_XerDC_C"/>
    <property type="match status" value="1"/>
</dbReference>
<comment type="similarity">
    <text evidence="9">Belongs to the 'phage' integrase family. XerC subfamily.</text>
</comment>
<dbReference type="HAMAP" id="MF_01808">
    <property type="entry name" value="Recomb_XerC_XerD"/>
    <property type="match status" value="1"/>
</dbReference>
<dbReference type="InterPro" id="IPR050090">
    <property type="entry name" value="Tyrosine_recombinase_XerCD"/>
</dbReference>
<dbReference type="Gene3D" id="1.10.443.10">
    <property type="entry name" value="Intergrase catalytic core"/>
    <property type="match status" value="1"/>
</dbReference>
<feature type="active site" evidence="9">
    <location>
        <position position="250"/>
    </location>
</feature>
<dbReference type="SUPFAM" id="SSF47823">
    <property type="entry name" value="lambda integrase-like, N-terminal domain"/>
    <property type="match status" value="1"/>
</dbReference>
<evidence type="ECO:0000256" key="1">
    <source>
        <dbReference type="ARBA" id="ARBA00004496"/>
    </source>
</evidence>
<comment type="subunit">
    <text evidence="9">Forms a cyclic heterotetrameric complex composed of two molecules of XerC and two molecules of XerD.</text>
</comment>
<evidence type="ECO:0000256" key="6">
    <source>
        <dbReference type="ARBA" id="ARBA00023125"/>
    </source>
</evidence>
<accession>A0ABT2HY67</accession>
<proteinExistence type="inferred from homology"/>
<feature type="active site" description="O-(3'-phospho-DNA)-tyrosine intermediate" evidence="9">
    <location>
        <position position="282"/>
    </location>
</feature>
<comment type="function">
    <text evidence="9">Site-specific tyrosine recombinase, which acts by catalyzing the cutting and rejoining of the recombining DNA molecules. The XerC-XerD complex is essential to convert dimers of the bacterial chromosome into monomers to permit their segregation at cell division. It also contributes to the segregational stability of plasmids.</text>
</comment>
<feature type="active site" evidence="9">
    <location>
        <position position="273"/>
    </location>
</feature>
<dbReference type="InterPro" id="IPR023009">
    <property type="entry name" value="Tyrosine_recombinase_XerC/XerD"/>
</dbReference>
<feature type="active site" evidence="9">
    <location>
        <position position="152"/>
    </location>
</feature>
<keyword evidence="8 9" id="KW-0131">Cell cycle</keyword>
<keyword evidence="3 9" id="KW-0132">Cell division</keyword>
<dbReference type="PROSITE" id="PS51898">
    <property type="entry name" value="TYR_RECOMBINASE"/>
    <property type="match status" value="1"/>
</dbReference>
<evidence type="ECO:0000259" key="11">
    <source>
        <dbReference type="PROSITE" id="PS51900"/>
    </source>
</evidence>
<keyword evidence="5 9" id="KW-0229">DNA integration</keyword>
<evidence type="ECO:0000256" key="7">
    <source>
        <dbReference type="ARBA" id="ARBA00023172"/>
    </source>
</evidence>
<evidence type="ECO:0000313" key="13">
    <source>
        <dbReference type="Proteomes" id="UP001525379"/>
    </source>
</evidence>
<sequence>MASLDEQIDAFLRAIDLERGLSPNTVKAYAADLQGFANFAEEQGVTDADELDLELFRDWLWRASETGAAPATIARRAASARSFTAWLQRRGYGPDAARRLKSPKTGRSLPRVVTNDGMHGIFDHLHALAAGGDPKALRDLAIIELLYASGIRVSECCSLDLGDLDFERRTLRVMGKGSKERVAPFGAPAAEALRDWIQRGRPALAKPRSGDALFLGVRGGRVDPRSIYELTRRELEAAPGSGPSGPHALRHTAATHLLDGGADLRSVQELLGHASLGTTQIYTHVSADRLKAAYQQAHPRA</sequence>
<dbReference type="InterPro" id="IPR004107">
    <property type="entry name" value="Integrase_SAM-like_N"/>
</dbReference>
<dbReference type="Gene3D" id="1.10.150.130">
    <property type="match status" value="1"/>
</dbReference>
<evidence type="ECO:0000259" key="10">
    <source>
        <dbReference type="PROSITE" id="PS51898"/>
    </source>
</evidence>
<dbReference type="InterPro" id="IPR044068">
    <property type="entry name" value="CB"/>
</dbReference>
<evidence type="ECO:0000256" key="4">
    <source>
        <dbReference type="ARBA" id="ARBA00022829"/>
    </source>
</evidence>
<keyword evidence="4 9" id="KW-0159">Chromosome partition</keyword>
<feature type="active site" evidence="9">
    <location>
        <position position="176"/>
    </location>
</feature>
<dbReference type="PROSITE" id="PS51900">
    <property type="entry name" value="CB"/>
    <property type="match status" value="1"/>
</dbReference>
<dbReference type="PANTHER" id="PTHR30349">
    <property type="entry name" value="PHAGE INTEGRASE-RELATED"/>
    <property type="match status" value="1"/>
</dbReference>
<dbReference type="PANTHER" id="PTHR30349:SF77">
    <property type="entry name" value="TYROSINE RECOMBINASE XERC"/>
    <property type="match status" value="1"/>
</dbReference>
<name>A0ABT2HY67_9MICO</name>
<dbReference type="SUPFAM" id="SSF56349">
    <property type="entry name" value="DNA breaking-rejoining enzymes"/>
    <property type="match status" value="1"/>
</dbReference>
<keyword evidence="7 9" id="KW-0233">DNA recombination</keyword>
<dbReference type="InterPro" id="IPR010998">
    <property type="entry name" value="Integrase_recombinase_N"/>
</dbReference>
<keyword evidence="6 9" id="KW-0238">DNA-binding</keyword>
<protein>
    <recommendedName>
        <fullName evidence="9">Tyrosine recombinase XerC</fullName>
    </recommendedName>
</protein>
<dbReference type="EMBL" id="JALXSQ010000033">
    <property type="protein sequence ID" value="MCT2043264.1"/>
    <property type="molecule type" value="Genomic_DNA"/>
</dbReference>
<comment type="subcellular location">
    <subcellularLocation>
        <location evidence="1 9">Cytoplasm</location>
    </subcellularLocation>
</comment>
<dbReference type="InterPro" id="IPR013762">
    <property type="entry name" value="Integrase-like_cat_sf"/>
</dbReference>
<feature type="domain" description="Tyr recombinase" evidence="10">
    <location>
        <begin position="108"/>
        <end position="295"/>
    </location>
</feature>
<evidence type="ECO:0000256" key="9">
    <source>
        <dbReference type="HAMAP-Rule" id="MF_01808"/>
    </source>
</evidence>
<keyword evidence="2 9" id="KW-0963">Cytoplasm</keyword>
<dbReference type="Pfam" id="PF02899">
    <property type="entry name" value="Phage_int_SAM_1"/>
    <property type="match status" value="1"/>
</dbReference>